<reference evidence="1 2" key="1">
    <citation type="submission" date="2018-01" db="EMBL/GenBank/DDBJ databases">
        <title>Harnessing the power of phylogenomics to disentangle the directionality and signatures of interkingdom host jumping in the parasitic fungal genus Tolypocladium.</title>
        <authorList>
            <person name="Quandt C.A."/>
            <person name="Patterson W."/>
            <person name="Spatafora J.W."/>
        </authorList>
    </citation>
    <scope>NUCLEOTIDE SEQUENCE [LARGE SCALE GENOMIC DNA]</scope>
    <source>
        <strain evidence="1 2">NRBC 100945</strain>
    </source>
</reference>
<gene>
    <name evidence="1" type="ORF">TPAR_04479</name>
</gene>
<protein>
    <submittedName>
        <fullName evidence="1">Uncharacterized protein</fullName>
    </submittedName>
</protein>
<name>A0A2S4KYR0_9HYPO</name>
<sequence length="134" mass="15423">MGGRRSNGSRGRIETFMAWPELQALRRTERDNSIRQADQADWKAYFQRVEKAKGEDLVPRRVDILEGRVEQDGRPFHPIRNFAGHAGQAYVEAADGNLRPLPCCFMCKLTMRFSEVCRGTRGSDGRMDMFDRNK</sequence>
<dbReference type="AlphaFoldDB" id="A0A2S4KYR0"/>
<proteinExistence type="predicted"/>
<organism evidence="1 2">
    <name type="scientific">Tolypocladium paradoxum</name>
    <dbReference type="NCBI Taxonomy" id="94208"/>
    <lineage>
        <taxon>Eukaryota</taxon>
        <taxon>Fungi</taxon>
        <taxon>Dikarya</taxon>
        <taxon>Ascomycota</taxon>
        <taxon>Pezizomycotina</taxon>
        <taxon>Sordariomycetes</taxon>
        <taxon>Hypocreomycetidae</taxon>
        <taxon>Hypocreales</taxon>
        <taxon>Ophiocordycipitaceae</taxon>
        <taxon>Tolypocladium</taxon>
    </lineage>
</organism>
<evidence type="ECO:0000313" key="1">
    <source>
        <dbReference type="EMBL" id="POR35328.1"/>
    </source>
</evidence>
<evidence type="ECO:0000313" key="2">
    <source>
        <dbReference type="Proteomes" id="UP000237481"/>
    </source>
</evidence>
<accession>A0A2S4KYR0</accession>
<keyword evidence="2" id="KW-1185">Reference proteome</keyword>
<dbReference type="EMBL" id="PKSG01000450">
    <property type="protein sequence ID" value="POR35328.1"/>
    <property type="molecule type" value="Genomic_DNA"/>
</dbReference>
<dbReference type="OrthoDB" id="5075557at2759"/>
<dbReference type="Proteomes" id="UP000237481">
    <property type="component" value="Unassembled WGS sequence"/>
</dbReference>
<comment type="caution">
    <text evidence="1">The sequence shown here is derived from an EMBL/GenBank/DDBJ whole genome shotgun (WGS) entry which is preliminary data.</text>
</comment>